<comment type="similarity">
    <text evidence="2">Belongs to the MoaE family.</text>
</comment>
<dbReference type="InterPro" id="IPR036563">
    <property type="entry name" value="MoaE_sf"/>
</dbReference>
<gene>
    <name evidence="13" type="primary">moaE</name>
    <name evidence="13" type="ordered locus">ACIAD1904</name>
</gene>
<dbReference type="EMBL" id="CR543861">
    <property type="protein sequence ID" value="CAG68732.1"/>
    <property type="molecule type" value="Genomic_DNA"/>
</dbReference>
<dbReference type="AlphaFoldDB" id="Q6FB31"/>
<dbReference type="CDD" id="cd00756">
    <property type="entry name" value="MoaE"/>
    <property type="match status" value="1"/>
</dbReference>
<dbReference type="STRING" id="202950.GCA_001485005_00459"/>
<evidence type="ECO:0000256" key="9">
    <source>
        <dbReference type="ARBA" id="ARBA00030781"/>
    </source>
</evidence>
<dbReference type="EC" id="2.8.1.12" evidence="3"/>
<evidence type="ECO:0000256" key="3">
    <source>
        <dbReference type="ARBA" id="ARBA00011950"/>
    </source>
</evidence>
<proteinExistence type="inferred from homology"/>
<keyword evidence="5" id="KW-0501">Molybdenum cofactor biosynthesis</keyword>
<dbReference type="PANTHER" id="PTHR23404">
    <property type="entry name" value="MOLYBDOPTERIN SYNTHASE RELATED"/>
    <property type="match status" value="1"/>
</dbReference>
<feature type="region of interest" description="Disordered" evidence="12">
    <location>
        <begin position="161"/>
        <end position="184"/>
    </location>
</feature>
<organism evidence="13 14">
    <name type="scientific">Acinetobacter baylyi (strain ATCC 33305 / BD413 / ADP1)</name>
    <dbReference type="NCBI Taxonomy" id="62977"/>
    <lineage>
        <taxon>Bacteria</taxon>
        <taxon>Pseudomonadati</taxon>
        <taxon>Pseudomonadota</taxon>
        <taxon>Gammaproteobacteria</taxon>
        <taxon>Moraxellales</taxon>
        <taxon>Moraxellaceae</taxon>
        <taxon>Acinetobacter</taxon>
    </lineage>
</organism>
<evidence type="ECO:0000313" key="13">
    <source>
        <dbReference type="EMBL" id="CAG68732.1"/>
    </source>
</evidence>
<dbReference type="InterPro" id="IPR003448">
    <property type="entry name" value="Mopterin_biosynth_MoaE"/>
</dbReference>
<dbReference type="Proteomes" id="UP000000430">
    <property type="component" value="Chromosome"/>
</dbReference>
<evidence type="ECO:0000256" key="2">
    <source>
        <dbReference type="ARBA" id="ARBA00005426"/>
    </source>
</evidence>
<evidence type="ECO:0000256" key="7">
    <source>
        <dbReference type="ARBA" id="ARBA00029745"/>
    </source>
</evidence>
<comment type="pathway">
    <text evidence="1">Cofactor biosynthesis; molybdopterin biosynthesis.</text>
</comment>
<dbReference type="Gene3D" id="3.90.1170.40">
    <property type="entry name" value="Molybdopterin biosynthesis MoaE subunit"/>
    <property type="match status" value="1"/>
</dbReference>
<evidence type="ECO:0000256" key="11">
    <source>
        <dbReference type="ARBA" id="ARBA00049878"/>
    </source>
</evidence>
<reference evidence="13 14" key="1">
    <citation type="journal article" date="2004" name="Nucleic Acids Res.">
        <title>Unique features revealed by the genome sequence of Acinetobacter sp. ADP1, a versatile and naturally transformation competent bacterium.</title>
        <authorList>
            <person name="Barbe V."/>
            <person name="Vallenet D."/>
            <person name="Fonknechten N."/>
            <person name="Kreimeyer A."/>
            <person name="Oztas S."/>
            <person name="Labarre L."/>
            <person name="Cruveiller S."/>
            <person name="Robert C."/>
            <person name="Duprat S."/>
            <person name="Wincker P."/>
            <person name="Ornston L.N."/>
            <person name="Weissenbach J."/>
            <person name="Marliere P."/>
            <person name="Cohen G.N."/>
            <person name="Medigue C."/>
        </authorList>
    </citation>
    <scope>NUCLEOTIDE SEQUENCE [LARGE SCALE GENOMIC DNA]</scope>
    <source>
        <strain evidence="14">ATCC 33305 / BD413 / ADP1</strain>
    </source>
</reference>
<evidence type="ECO:0000256" key="5">
    <source>
        <dbReference type="ARBA" id="ARBA00023150"/>
    </source>
</evidence>
<evidence type="ECO:0000313" key="14">
    <source>
        <dbReference type="Proteomes" id="UP000000430"/>
    </source>
</evidence>
<name>Q6FB31_ACIAD</name>
<dbReference type="eggNOG" id="COG0314">
    <property type="taxonomic scope" value="Bacteria"/>
</dbReference>
<evidence type="ECO:0000256" key="4">
    <source>
        <dbReference type="ARBA" id="ARBA00013858"/>
    </source>
</evidence>
<dbReference type="Pfam" id="PF02391">
    <property type="entry name" value="MoaE"/>
    <property type="match status" value="1"/>
</dbReference>
<sequence length="184" mass="21387">MIVRLYFYRQLLEANMKEFQRVQSEDLSLDCFDSIAEFPECGGIGIFQGTVRNHHEGRAVQALKYTSYTPVAEKMIRQIEQDITQKYGVSYVRVIHRIGALDIGGTAIIAVAYAPHRREAFQACEEAVERVKHEVPIWKEEFYIDGSSQFVEGCCIRKDHSHPHEDTPHHHHSEHHHNHHNHQH</sequence>
<comment type="catalytic activity">
    <reaction evidence="11">
        <text>2 [molybdopterin-synthase sulfur-carrier protein]-C-terminal-Gly-aminoethanethioate + cyclic pyranopterin phosphate + H2O = molybdopterin + 2 [molybdopterin-synthase sulfur-carrier protein]-C-terminal Gly-Gly + 2 H(+)</text>
        <dbReference type="Rhea" id="RHEA:26333"/>
        <dbReference type="Rhea" id="RHEA-COMP:12202"/>
        <dbReference type="Rhea" id="RHEA-COMP:19907"/>
        <dbReference type="ChEBI" id="CHEBI:15377"/>
        <dbReference type="ChEBI" id="CHEBI:15378"/>
        <dbReference type="ChEBI" id="CHEBI:58698"/>
        <dbReference type="ChEBI" id="CHEBI:59648"/>
        <dbReference type="ChEBI" id="CHEBI:90778"/>
        <dbReference type="ChEBI" id="CHEBI:232372"/>
        <dbReference type="EC" id="2.8.1.12"/>
    </reaction>
</comment>
<dbReference type="SUPFAM" id="SSF54690">
    <property type="entry name" value="Molybdopterin synthase subunit MoaE"/>
    <property type="match status" value="1"/>
</dbReference>
<accession>Q6FB31</accession>
<evidence type="ECO:0000256" key="1">
    <source>
        <dbReference type="ARBA" id="ARBA00005046"/>
    </source>
</evidence>
<evidence type="ECO:0000256" key="6">
    <source>
        <dbReference type="ARBA" id="ARBA00026066"/>
    </source>
</evidence>
<evidence type="ECO:0000256" key="8">
    <source>
        <dbReference type="ARBA" id="ARBA00030407"/>
    </source>
</evidence>
<evidence type="ECO:0000256" key="10">
    <source>
        <dbReference type="ARBA" id="ARBA00032474"/>
    </source>
</evidence>
<dbReference type="GO" id="GO:0006777">
    <property type="term" value="P:Mo-molybdopterin cofactor biosynthetic process"/>
    <property type="evidence" value="ECO:0007669"/>
    <property type="project" value="UniProtKB-KW"/>
</dbReference>
<comment type="subunit">
    <text evidence="6">Heterotetramer of 2 MoaD subunits and 2 MoaE subunits. Also stable as homodimer. The enzyme changes between these two forms during catalysis.</text>
</comment>
<feature type="compositionally biased region" description="Basic residues" evidence="12">
    <location>
        <begin position="169"/>
        <end position="184"/>
    </location>
</feature>
<dbReference type="HOGENOM" id="CLU_089568_1_0_6"/>
<protein>
    <recommendedName>
        <fullName evidence="4">Molybdopterin synthase catalytic subunit</fullName>
        <ecNumber evidence="3">2.8.1.12</ecNumber>
    </recommendedName>
    <alternativeName>
        <fullName evidence="9">MPT synthase subunit 2</fullName>
    </alternativeName>
    <alternativeName>
        <fullName evidence="7">Molybdenum cofactor biosynthesis protein E</fullName>
    </alternativeName>
    <alternativeName>
        <fullName evidence="8">Molybdopterin-converting factor large subunit</fullName>
    </alternativeName>
    <alternativeName>
        <fullName evidence="10">Molybdopterin-converting factor subunit 2</fullName>
    </alternativeName>
</protein>
<dbReference type="UniPathway" id="UPA00344"/>
<dbReference type="KEGG" id="aci:ACIAD1904"/>
<dbReference type="GO" id="GO:0030366">
    <property type="term" value="F:molybdopterin synthase activity"/>
    <property type="evidence" value="ECO:0007669"/>
    <property type="project" value="UniProtKB-EC"/>
</dbReference>
<evidence type="ECO:0000256" key="12">
    <source>
        <dbReference type="SAM" id="MobiDB-lite"/>
    </source>
</evidence>